<proteinExistence type="predicted"/>
<accession>A0A1W6LG33</accession>
<feature type="region of interest" description="Disordered" evidence="1">
    <location>
        <begin position="172"/>
        <end position="191"/>
    </location>
</feature>
<evidence type="ECO:0000313" key="3">
    <source>
        <dbReference type="Proteomes" id="UP000193427"/>
    </source>
</evidence>
<sequence>MDPAVLRDRWGFLSTLAGKTYVNQRDGRTTIAQWRWEVPGLVLNERRYYPLPEKSYGIPIPQVFRYDVASQQLVMRGMFGYIQSDGSIVAVTDLALSPDDHFVPLADGYSVIEEKRGRGAPKVFRPFDPSRLEEYLAYDHEARRMRQAEREAFWNSVGQGLAAASQAYADTRPGSKAGAANPAGKANAGPAGTSSLPTLTAQFSYQCAYGSRIDVAIPYKTPACLAVKKEFTKTFACNDVDRMAGAAAACQQACGNRACDER</sequence>
<dbReference type="EMBL" id="CP015118">
    <property type="protein sequence ID" value="ARN23199.1"/>
    <property type="molecule type" value="Genomic_DNA"/>
</dbReference>
<dbReference type="Proteomes" id="UP000193427">
    <property type="component" value="Chromosome"/>
</dbReference>
<dbReference type="KEGG" id="rgu:A4W93_26670"/>
<dbReference type="AlphaFoldDB" id="A0A1W6LG33"/>
<feature type="compositionally biased region" description="Low complexity" evidence="1">
    <location>
        <begin position="176"/>
        <end position="191"/>
    </location>
</feature>
<reference evidence="2 3" key="1">
    <citation type="submission" date="2016-04" db="EMBL/GenBank/DDBJ databases">
        <title>Complete genome sequence of natural rubber-degrading, novel Gram-negative bacterium, Rhizobacter gummiphilus strain NS21.</title>
        <authorList>
            <person name="Tabata M."/>
            <person name="Kasai D."/>
            <person name="Fukuda M."/>
        </authorList>
    </citation>
    <scope>NUCLEOTIDE SEQUENCE [LARGE SCALE GENOMIC DNA]</scope>
    <source>
        <strain evidence="2 3">NS21</strain>
    </source>
</reference>
<gene>
    <name evidence="2" type="ORF">A4W93_26670</name>
</gene>
<keyword evidence="3" id="KW-1185">Reference proteome</keyword>
<evidence type="ECO:0000313" key="2">
    <source>
        <dbReference type="EMBL" id="ARN23199.1"/>
    </source>
</evidence>
<evidence type="ECO:0000256" key="1">
    <source>
        <dbReference type="SAM" id="MobiDB-lite"/>
    </source>
</evidence>
<name>A0A1W6LG33_9BURK</name>
<protein>
    <submittedName>
        <fullName evidence="2">Uncharacterized protein</fullName>
    </submittedName>
</protein>
<organism evidence="2 3">
    <name type="scientific">Piscinibacter gummiphilus</name>
    <dbReference type="NCBI Taxonomy" id="946333"/>
    <lineage>
        <taxon>Bacteria</taxon>
        <taxon>Pseudomonadati</taxon>
        <taxon>Pseudomonadota</taxon>
        <taxon>Betaproteobacteria</taxon>
        <taxon>Burkholderiales</taxon>
        <taxon>Sphaerotilaceae</taxon>
        <taxon>Piscinibacter</taxon>
    </lineage>
</organism>